<protein>
    <submittedName>
        <fullName evidence="3">Uncharacterized protein</fullName>
    </submittedName>
</protein>
<dbReference type="HOGENOM" id="CLU_924597_0_0_1"/>
<feature type="compositionally biased region" description="Basic and acidic residues" evidence="1">
    <location>
        <begin position="55"/>
        <end position="66"/>
    </location>
</feature>
<evidence type="ECO:0000313" key="4">
    <source>
        <dbReference type="Proteomes" id="UP000007129"/>
    </source>
</evidence>
<name>K2STG2_MACPH</name>
<comment type="caution">
    <text evidence="3">The sequence shown here is derived from an EMBL/GenBank/DDBJ whole genome shotgun (WGS) entry which is preliminary data.</text>
</comment>
<dbReference type="AlphaFoldDB" id="K2STG2"/>
<feature type="compositionally biased region" description="Polar residues" evidence="1">
    <location>
        <begin position="145"/>
        <end position="160"/>
    </location>
</feature>
<feature type="chain" id="PRO_5003867796" evidence="2">
    <location>
        <begin position="24"/>
        <end position="301"/>
    </location>
</feature>
<feature type="region of interest" description="Disordered" evidence="1">
    <location>
        <begin position="131"/>
        <end position="215"/>
    </location>
</feature>
<reference evidence="3 4" key="1">
    <citation type="journal article" date="2012" name="BMC Genomics">
        <title>Tools to kill: Genome of one of the most destructive plant pathogenic fungi Macrophomina phaseolina.</title>
        <authorList>
            <person name="Islam M.S."/>
            <person name="Haque M.S."/>
            <person name="Islam M.M."/>
            <person name="Emdad E.M."/>
            <person name="Halim A."/>
            <person name="Hossen Q.M.M."/>
            <person name="Hossain M.Z."/>
            <person name="Ahmed B."/>
            <person name="Rahim S."/>
            <person name="Rahman M.S."/>
            <person name="Alam M.M."/>
            <person name="Hou S."/>
            <person name="Wan X."/>
            <person name="Saito J.A."/>
            <person name="Alam M."/>
        </authorList>
    </citation>
    <scope>NUCLEOTIDE SEQUENCE [LARGE SCALE GENOMIC DNA]</scope>
    <source>
        <strain evidence="3 4">MS6</strain>
    </source>
</reference>
<sequence length="301" mass="32538">MKHPPPALVALLLCVCATPRAAGSAVELLAQKGKFWAGRWDNAPTTHVSLGSVHSVREDASRDTHGKTPPPPSLRQSASSPKHFPLPHRLHDSSLTTTPSRLSRKPHRMHANLTQLASSCQIIPEKVPGAVIRRRPLQEKKTDSCTRVPQASSPRQIQGRENQHGTSRKHSVENKRTRVRRHQQQEHARFRRCTAGPDKARAIPSPTVGKKSTVSGSVPLSTFSLSQGGQEVEVVALPVGLISGGHCAGGSALGWKGEGGLRLLSCGVNVLRAVGRDFRRGGCRRDGTTFCQGRLNLSGER</sequence>
<organism evidence="3 4">
    <name type="scientific">Macrophomina phaseolina (strain MS6)</name>
    <name type="common">Charcoal rot fungus</name>
    <dbReference type="NCBI Taxonomy" id="1126212"/>
    <lineage>
        <taxon>Eukaryota</taxon>
        <taxon>Fungi</taxon>
        <taxon>Dikarya</taxon>
        <taxon>Ascomycota</taxon>
        <taxon>Pezizomycotina</taxon>
        <taxon>Dothideomycetes</taxon>
        <taxon>Dothideomycetes incertae sedis</taxon>
        <taxon>Botryosphaeriales</taxon>
        <taxon>Botryosphaeriaceae</taxon>
        <taxon>Macrophomina</taxon>
    </lineage>
</organism>
<dbReference type="EMBL" id="AHHD01000100">
    <property type="protein sequence ID" value="EKG19990.1"/>
    <property type="molecule type" value="Genomic_DNA"/>
</dbReference>
<proteinExistence type="predicted"/>
<feature type="region of interest" description="Disordered" evidence="1">
    <location>
        <begin position="47"/>
        <end position="105"/>
    </location>
</feature>
<dbReference type="Proteomes" id="UP000007129">
    <property type="component" value="Unassembled WGS sequence"/>
</dbReference>
<dbReference type="VEuPathDB" id="FungiDB:MPH_02720"/>
<evidence type="ECO:0000256" key="1">
    <source>
        <dbReference type="SAM" id="MobiDB-lite"/>
    </source>
</evidence>
<keyword evidence="2" id="KW-0732">Signal</keyword>
<dbReference type="InParanoid" id="K2STG2"/>
<feature type="signal peptide" evidence="2">
    <location>
        <begin position="1"/>
        <end position="23"/>
    </location>
</feature>
<accession>K2STG2</accession>
<gene>
    <name evidence="3" type="ORF">MPH_02720</name>
</gene>
<evidence type="ECO:0000256" key="2">
    <source>
        <dbReference type="SAM" id="SignalP"/>
    </source>
</evidence>
<evidence type="ECO:0000313" key="3">
    <source>
        <dbReference type="EMBL" id="EKG19990.1"/>
    </source>
</evidence>